<gene>
    <name evidence="2" type="ORF">AU259_19780</name>
</gene>
<organism evidence="2">
    <name type="scientific">Salmonella montevideo</name>
    <dbReference type="NCBI Taxonomy" id="115981"/>
    <lineage>
        <taxon>Bacteria</taxon>
        <taxon>Pseudomonadati</taxon>
        <taxon>Pseudomonadota</taxon>
        <taxon>Gammaproteobacteria</taxon>
        <taxon>Enterobacterales</taxon>
        <taxon>Enterobacteriaceae</taxon>
        <taxon>Salmonella</taxon>
    </lineage>
</organism>
<accession>A0A3V6QDZ4</accession>
<protein>
    <recommendedName>
        <fullName evidence="3">Lipoprotein</fullName>
    </recommendedName>
</protein>
<proteinExistence type="predicted"/>
<evidence type="ECO:0000313" key="2">
    <source>
        <dbReference type="EMBL" id="ECY3346269.1"/>
    </source>
</evidence>
<keyword evidence="1" id="KW-0732">Signal</keyword>
<reference evidence="2" key="1">
    <citation type="submission" date="2018-07" db="EMBL/GenBank/DDBJ databases">
        <authorList>
            <consortium name="NARMS: The National Antimicrobial Resistance Monitoring System"/>
        </authorList>
    </citation>
    <scope>NUCLEOTIDE SEQUENCE</scope>
    <source>
        <strain evidence="2">FSIS1504186</strain>
    </source>
</reference>
<dbReference type="PROSITE" id="PS51257">
    <property type="entry name" value="PROKAR_LIPOPROTEIN"/>
    <property type="match status" value="1"/>
</dbReference>
<dbReference type="EMBL" id="AALCUX010000016">
    <property type="protein sequence ID" value="ECY3346269.1"/>
    <property type="molecule type" value="Genomic_DNA"/>
</dbReference>
<feature type="chain" id="PRO_5030087037" description="Lipoprotein" evidence="1">
    <location>
        <begin position="20"/>
        <end position="240"/>
    </location>
</feature>
<sequence>MVKATCLLFVFLLSGCGLLPQNRAVTVNEWIAQKKSEQQKLDQENKIANQKRIDQQKAESDAFEQSHPEVILSDVGNAFEGDKLKSLRNSFNKIVFVTRYPDTDNPKQVYTYVGSYKLSLDQITRSITSYFDDCKKISAYSGADYNKVCFDSVSEDLSLFADIINDQKIPDLTKSTSLGQSTYGYKIDFGHAARLARMHFKMCQDQNNKGYVEMVTVAVPCSGHGDVLNSWSARKIGAIE</sequence>
<feature type="signal peptide" evidence="1">
    <location>
        <begin position="1"/>
        <end position="19"/>
    </location>
</feature>
<dbReference type="AlphaFoldDB" id="A0A3V6QDZ4"/>
<evidence type="ECO:0008006" key="3">
    <source>
        <dbReference type="Google" id="ProtNLM"/>
    </source>
</evidence>
<evidence type="ECO:0000256" key="1">
    <source>
        <dbReference type="SAM" id="SignalP"/>
    </source>
</evidence>
<name>A0A3V6QDZ4_SALMO</name>
<dbReference type="RefSeq" id="WP_060636908.1">
    <property type="nucleotide sequence ID" value="NZ_JAUKQA010000048.1"/>
</dbReference>
<comment type="caution">
    <text evidence="2">The sequence shown here is derived from an EMBL/GenBank/DDBJ whole genome shotgun (WGS) entry which is preliminary data.</text>
</comment>